<dbReference type="AlphaFoldDB" id="A0A8J4SZ39"/>
<comment type="subunit">
    <text evidence="1">Component of the TIM23 complex.</text>
</comment>
<dbReference type="OrthoDB" id="277011at2759"/>
<dbReference type="EMBL" id="LUCH01017750">
    <property type="protein sequence ID" value="KAF5394753.1"/>
    <property type="molecule type" value="Genomic_DNA"/>
</dbReference>
<dbReference type="Gene3D" id="3.40.50.1000">
    <property type="entry name" value="HAD superfamily/HAD-like"/>
    <property type="match status" value="1"/>
</dbReference>
<gene>
    <name evidence="3" type="ORF">PHET_10327</name>
</gene>
<keyword evidence="1" id="KW-0809">Transit peptide</keyword>
<dbReference type="GO" id="GO:0005744">
    <property type="term" value="C:TIM23 mitochondrial import inner membrane translocase complex"/>
    <property type="evidence" value="ECO:0007669"/>
    <property type="project" value="UniProtKB-UniRule"/>
</dbReference>
<sequence length="188" mass="21889">MGVLLVVNHPLNQSQAGYCYSLQRQLVCILLLKLLVSIKLSCRDLDTDWARPFDALHIFTSYVYRFVFILFSAHLSLHTKYADPVADFIDKWNAFRYRLFRESYVYHRGNYVKDLSHLGRPINQIVILDNSPASYMFHTHHVQPVQQASARKSQSPTRTLLVMTYWDTSDIKLEPQRSEHSDLVSVSL</sequence>
<comment type="subcellular location">
    <subcellularLocation>
        <location evidence="1">Mitochondrion inner membrane</location>
        <topology evidence="1">Single-pass membrane protein</topology>
    </subcellularLocation>
</comment>
<dbReference type="Proteomes" id="UP000748531">
    <property type="component" value="Unassembled WGS sequence"/>
</dbReference>
<evidence type="ECO:0000259" key="2">
    <source>
        <dbReference type="PROSITE" id="PS50969"/>
    </source>
</evidence>
<comment type="similarity">
    <text evidence="1">Belongs to the TIM50 family.</text>
</comment>
<dbReference type="InterPro" id="IPR050365">
    <property type="entry name" value="TIM50"/>
</dbReference>
<keyword evidence="1" id="KW-0653">Protein transport</keyword>
<dbReference type="InterPro" id="IPR023214">
    <property type="entry name" value="HAD_sf"/>
</dbReference>
<comment type="caution">
    <text evidence="3">The sequence shown here is derived from an EMBL/GenBank/DDBJ whole genome shotgun (WGS) entry which is preliminary data.</text>
</comment>
<name>A0A8J4SZ39_9TREM</name>
<accession>A0A8J4SZ39</accession>
<dbReference type="InterPro" id="IPR036412">
    <property type="entry name" value="HAD-like_sf"/>
</dbReference>
<dbReference type="SMART" id="SM00577">
    <property type="entry name" value="CPDc"/>
    <property type="match status" value="1"/>
</dbReference>
<organism evidence="3 4">
    <name type="scientific">Paragonimus heterotremus</name>
    <dbReference type="NCBI Taxonomy" id="100268"/>
    <lineage>
        <taxon>Eukaryota</taxon>
        <taxon>Metazoa</taxon>
        <taxon>Spiralia</taxon>
        <taxon>Lophotrochozoa</taxon>
        <taxon>Platyhelminthes</taxon>
        <taxon>Trematoda</taxon>
        <taxon>Digenea</taxon>
        <taxon>Plagiorchiida</taxon>
        <taxon>Troglotremata</taxon>
        <taxon>Troglotrematidae</taxon>
        <taxon>Paragonimus</taxon>
    </lineage>
</organism>
<feature type="domain" description="FCP1 homology" evidence="2">
    <location>
        <begin position="20"/>
        <end position="169"/>
    </location>
</feature>
<keyword evidence="1" id="KW-0496">Mitochondrion</keyword>
<dbReference type="PANTHER" id="PTHR12210">
    <property type="entry name" value="DULLARD PROTEIN PHOSPHATASE"/>
    <property type="match status" value="1"/>
</dbReference>
<dbReference type="GO" id="GO:0015031">
    <property type="term" value="P:protein transport"/>
    <property type="evidence" value="ECO:0007669"/>
    <property type="project" value="UniProtKB-KW"/>
</dbReference>
<keyword evidence="1" id="KW-0813">Transport</keyword>
<evidence type="ECO:0000313" key="4">
    <source>
        <dbReference type="Proteomes" id="UP000748531"/>
    </source>
</evidence>
<evidence type="ECO:0000256" key="1">
    <source>
        <dbReference type="RuleBase" id="RU365079"/>
    </source>
</evidence>
<dbReference type="CDD" id="cd07521">
    <property type="entry name" value="HAD_FCP1-like"/>
    <property type="match status" value="1"/>
</dbReference>
<dbReference type="SUPFAM" id="SSF56784">
    <property type="entry name" value="HAD-like"/>
    <property type="match status" value="1"/>
</dbReference>
<protein>
    <recommendedName>
        <fullName evidence="1">Mitochondrial import inner membrane translocase subunit TIM50</fullName>
    </recommendedName>
</protein>
<dbReference type="PROSITE" id="PS50969">
    <property type="entry name" value="FCP1"/>
    <property type="match status" value="1"/>
</dbReference>
<keyword evidence="1" id="KW-0811">Translocation</keyword>
<evidence type="ECO:0000313" key="3">
    <source>
        <dbReference type="EMBL" id="KAF5394753.1"/>
    </source>
</evidence>
<dbReference type="Pfam" id="PF03031">
    <property type="entry name" value="NIF"/>
    <property type="match status" value="1"/>
</dbReference>
<proteinExistence type="inferred from homology"/>
<dbReference type="InterPro" id="IPR004274">
    <property type="entry name" value="FCP1_dom"/>
</dbReference>
<reference evidence="3" key="1">
    <citation type="submission" date="2019-05" db="EMBL/GenBank/DDBJ databases">
        <title>Annotation for the trematode Paragonimus heterotremus.</title>
        <authorList>
            <person name="Choi Y.-J."/>
        </authorList>
    </citation>
    <scope>NUCLEOTIDE SEQUENCE</scope>
    <source>
        <strain evidence="3">LC</strain>
    </source>
</reference>
<comment type="function">
    <text evidence="1">Essential component of the TIM23 complex, a complex that mediates the translocation of transit peptide-containing proteins across the mitochondrial inner membrane.</text>
</comment>
<keyword evidence="4" id="KW-1185">Reference proteome</keyword>